<feature type="domain" description="TrmE-type G" evidence="8">
    <location>
        <begin position="221"/>
        <end position="380"/>
    </location>
</feature>
<dbReference type="SUPFAM" id="SSF52540">
    <property type="entry name" value="P-loop containing nucleoside triphosphate hydrolases"/>
    <property type="match status" value="1"/>
</dbReference>
<keyword evidence="4 6" id="KW-0630">Potassium</keyword>
<dbReference type="EC" id="3.6.-.-" evidence="6"/>
<protein>
    <recommendedName>
        <fullName evidence="6">tRNA modification GTPase MnmE</fullName>
        <ecNumber evidence="6">3.6.-.-</ecNumber>
    </recommendedName>
</protein>
<dbReference type="InterPro" id="IPR027266">
    <property type="entry name" value="TrmE/GcvT-like"/>
</dbReference>
<dbReference type="EMBL" id="JAZHPZ010000025">
    <property type="protein sequence ID" value="MEF2969204.1"/>
    <property type="molecule type" value="Genomic_DNA"/>
</dbReference>
<dbReference type="InterPro" id="IPR025867">
    <property type="entry name" value="MnmE_helical"/>
</dbReference>
<dbReference type="Pfam" id="PF10396">
    <property type="entry name" value="TrmE_N"/>
    <property type="match status" value="1"/>
</dbReference>
<dbReference type="PROSITE" id="PS51709">
    <property type="entry name" value="G_TRME"/>
    <property type="match status" value="1"/>
</dbReference>
<organism evidence="9 10">
    <name type="scientific">Paenibacillus haidiansis</name>
    <dbReference type="NCBI Taxonomy" id="1574488"/>
    <lineage>
        <taxon>Bacteria</taxon>
        <taxon>Bacillati</taxon>
        <taxon>Bacillota</taxon>
        <taxon>Bacilli</taxon>
        <taxon>Bacillales</taxon>
        <taxon>Paenibacillaceae</taxon>
        <taxon>Paenibacillus</taxon>
    </lineage>
</organism>
<dbReference type="NCBIfam" id="TIGR00450">
    <property type="entry name" value="mnmE_trmE_thdF"/>
    <property type="match status" value="1"/>
</dbReference>
<dbReference type="InterPro" id="IPR004520">
    <property type="entry name" value="GTPase_MnmE"/>
</dbReference>
<reference evidence="9 10" key="1">
    <citation type="submission" date="2024-02" db="EMBL/GenBank/DDBJ databases">
        <title>A nitrogen-fixing paenibacillus bacterium.</title>
        <authorList>
            <person name="Zhang W.L."/>
            <person name="Chen S.F."/>
        </authorList>
    </citation>
    <scope>NUCLEOTIDE SEQUENCE [LARGE SCALE GENOMIC DNA]</scope>
    <source>
        <strain evidence="9 10">M1</strain>
    </source>
</reference>
<feature type="binding site" evidence="6">
    <location>
        <position position="459"/>
    </location>
    <ligand>
        <name>(6S)-5-formyl-5,6,7,8-tetrahydrofolate</name>
        <dbReference type="ChEBI" id="CHEBI:57457"/>
    </ligand>
</feature>
<dbReference type="InterPro" id="IPR006073">
    <property type="entry name" value="GTP-bd"/>
</dbReference>
<comment type="cofactor">
    <cofactor evidence="6">
        <name>K(+)</name>
        <dbReference type="ChEBI" id="CHEBI:29103"/>
    </cofactor>
    <text evidence="6">Binds 1 potassium ion per subunit.</text>
</comment>
<feature type="binding site" evidence="6">
    <location>
        <position position="252"/>
    </location>
    <ligand>
        <name>K(+)</name>
        <dbReference type="ChEBI" id="CHEBI:29103"/>
    </ligand>
</feature>
<dbReference type="CDD" id="cd04164">
    <property type="entry name" value="trmE"/>
    <property type="match status" value="1"/>
</dbReference>
<dbReference type="Gene3D" id="3.40.50.300">
    <property type="entry name" value="P-loop containing nucleotide triphosphate hydrolases"/>
    <property type="match status" value="1"/>
</dbReference>
<dbReference type="NCBIfam" id="TIGR00231">
    <property type="entry name" value="small_GTP"/>
    <property type="match status" value="1"/>
</dbReference>
<dbReference type="HAMAP" id="MF_00379">
    <property type="entry name" value="GTPase_MnmE"/>
    <property type="match status" value="1"/>
</dbReference>
<feature type="binding site" evidence="6">
    <location>
        <position position="125"/>
    </location>
    <ligand>
        <name>(6S)-5-formyl-5,6,7,8-tetrahydrofolate</name>
        <dbReference type="ChEBI" id="CHEBI:57457"/>
    </ligand>
</feature>
<accession>A0ABU7VZK5</accession>
<feature type="binding site" evidence="6">
    <location>
        <position position="250"/>
    </location>
    <ligand>
        <name>K(+)</name>
        <dbReference type="ChEBI" id="CHEBI:29103"/>
    </ligand>
</feature>
<feature type="binding site" evidence="6">
    <location>
        <position position="22"/>
    </location>
    <ligand>
        <name>(6S)-5-formyl-5,6,7,8-tetrahydrofolate</name>
        <dbReference type="ChEBI" id="CHEBI:57457"/>
    </ligand>
</feature>
<proteinExistence type="inferred from homology"/>
<keyword evidence="6" id="KW-0963">Cytoplasm</keyword>
<evidence type="ECO:0000259" key="8">
    <source>
        <dbReference type="PROSITE" id="PS51709"/>
    </source>
</evidence>
<feature type="binding site" evidence="6">
    <location>
        <position position="256"/>
    </location>
    <ligand>
        <name>Mg(2+)</name>
        <dbReference type="ChEBI" id="CHEBI:18420"/>
    </ligand>
</feature>
<dbReference type="InterPro" id="IPR018948">
    <property type="entry name" value="GTP-bd_TrmE_N"/>
</dbReference>
<dbReference type="SUPFAM" id="SSF116878">
    <property type="entry name" value="TrmE connector domain"/>
    <property type="match status" value="1"/>
</dbReference>
<feature type="binding site" evidence="6">
    <location>
        <position position="85"/>
    </location>
    <ligand>
        <name>(6S)-5-formyl-5,6,7,8-tetrahydrofolate</name>
        <dbReference type="ChEBI" id="CHEBI:57457"/>
    </ligand>
</feature>
<comment type="caution">
    <text evidence="6">Lacks conserved residue(s) required for the propagation of feature annotation.</text>
</comment>
<evidence type="ECO:0000256" key="5">
    <source>
        <dbReference type="ARBA" id="ARBA00023134"/>
    </source>
</evidence>
<dbReference type="InterPro" id="IPR027368">
    <property type="entry name" value="MnmE_dom2"/>
</dbReference>
<dbReference type="NCBIfam" id="NF003661">
    <property type="entry name" value="PRK05291.1-3"/>
    <property type="match status" value="1"/>
</dbReference>
<evidence type="ECO:0000313" key="9">
    <source>
        <dbReference type="EMBL" id="MEF2969204.1"/>
    </source>
</evidence>
<evidence type="ECO:0000256" key="6">
    <source>
        <dbReference type="HAMAP-Rule" id="MF_00379"/>
    </source>
</evidence>
<dbReference type="InterPro" id="IPR027417">
    <property type="entry name" value="P-loop_NTPase"/>
</dbReference>
<comment type="subunit">
    <text evidence="6">Homodimer. Heterotetramer of two MnmE and two MnmG subunits.</text>
</comment>
<evidence type="ECO:0000256" key="7">
    <source>
        <dbReference type="RuleBase" id="RU003313"/>
    </source>
</evidence>
<feature type="binding site" evidence="6">
    <location>
        <position position="235"/>
    </location>
    <ligand>
        <name>Mg(2+)</name>
        <dbReference type="ChEBI" id="CHEBI:18420"/>
    </ligand>
</feature>
<dbReference type="PANTHER" id="PTHR42714">
    <property type="entry name" value="TRNA MODIFICATION GTPASE GTPBP3"/>
    <property type="match status" value="1"/>
</dbReference>
<keyword evidence="3 6" id="KW-0547">Nucleotide-binding</keyword>
<dbReference type="InterPro" id="IPR005225">
    <property type="entry name" value="Small_GTP-bd"/>
</dbReference>
<dbReference type="InterPro" id="IPR031168">
    <property type="entry name" value="G_TrmE"/>
</dbReference>
<feature type="binding site" evidence="6">
    <location>
        <position position="255"/>
    </location>
    <ligand>
        <name>K(+)</name>
        <dbReference type="ChEBI" id="CHEBI:29103"/>
    </ligand>
</feature>
<keyword evidence="5 6" id="KW-0342">GTP-binding</keyword>
<evidence type="ECO:0000313" key="10">
    <source>
        <dbReference type="Proteomes" id="UP001306950"/>
    </source>
</evidence>
<keyword evidence="6" id="KW-0460">Magnesium</keyword>
<evidence type="ECO:0000256" key="1">
    <source>
        <dbReference type="ARBA" id="ARBA00011043"/>
    </source>
</evidence>
<feature type="binding site" evidence="6">
    <location>
        <begin position="250"/>
        <end position="256"/>
    </location>
    <ligand>
        <name>GTP</name>
        <dbReference type="ChEBI" id="CHEBI:37565"/>
    </ligand>
</feature>
<dbReference type="Gene3D" id="3.30.1360.120">
    <property type="entry name" value="Probable tRNA modification gtpase trme, domain 1"/>
    <property type="match status" value="1"/>
</dbReference>
<sequence>MLSDTIAAISTAVGESGIAVIRVSGPEAISEVGRLFRSKTPLPEAESHTVHYGFIIDPESNEKLEEVLVSLFRAPRSFTTEDVVEISTHGGIISVKRVMDLLLQQPLIRLAEPGEFTKRAFLNGRIDLSQAEAVIDLIRSKSDRAFSVALKQVEGDLSRRIKTMRQTLVETLAHIEVNIDYPEHDVESMTFEFIKNKCADVKEGIDALLKTANQGKILREGITTAIVGRPNVGKSSLLNTLARENKAIVTDIPGTTRDVIEEFVTINNIPLKLLDTAGIRETMDLVEQIGVERSRAAVLEADLILLVLNSAEPLHEDELKLLEQLKGRPTLILLNKIDLPQQLERGQISNYFPENAIVELSAKTQEGLDHLEEAISELFFGGKLESGDLTYVSNVRHIALLKKAKQSLADAYNAADAGVPIDILQIDVRLAWEQLGEVIGDSAPDALIDQIFSQFCLGK</sequence>
<keyword evidence="6" id="KW-0378">Hydrolase</keyword>
<keyword evidence="6" id="KW-0479">Metal-binding</keyword>
<evidence type="ECO:0000256" key="4">
    <source>
        <dbReference type="ARBA" id="ARBA00022958"/>
    </source>
</evidence>
<evidence type="ECO:0000256" key="3">
    <source>
        <dbReference type="ARBA" id="ARBA00022741"/>
    </source>
</evidence>
<feature type="binding site" evidence="6">
    <location>
        <position position="231"/>
    </location>
    <ligand>
        <name>K(+)</name>
        <dbReference type="ChEBI" id="CHEBI:29103"/>
    </ligand>
</feature>
<comment type="caution">
    <text evidence="9">The sequence shown here is derived from an EMBL/GenBank/DDBJ whole genome shotgun (WGS) entry which is preliminary data.</text>
</comment>
<dbReference type="PANTHER" id="PTHR42714:SF2">
    <property type="entry name" value="TRNA MODIFICATION GTPASE GTPBP3, MITOCHONDRIAL"/>
    <property type="match status" value="1"/>
</dbReference>
<dbReference type="CDD" id="cd14858">
    <property type="entry name" value="TrmE_N"/>
    <property type="match status" value="1"/>
</dbReference>
<feature type="binding site" evidence="6">
    <location>
        <begin position="275"/>
        <end position="278"/>
    </location>
    <ligand>
        <name>GTP</name>
        <dbReference type="ChEBI" id="CHEBI:37565"/>
    </ligand>
</feature>
<dbReference type="Pfam" id="PF12631">
    <property type="entry name" value="MnmE_helical"/>
    <property type="match status" value="1"/>
</dbReference>
<gene>
    <name evidence="6 9" type="primary">mnmE</name>
    <name evidence="6" type="synonym">trmE</name>
    <name evidence="9" type="ORF">V3851_25865</name>
</gene>
<dbReference type="Pfam" id="PF01926">
    <property type="entry name" value="MMR_HSR1"/>
    <property type="match status" value="1"/>
</dbReference>
<comment type="similarity">
    <text evidence="1 6 7">Belongs to the TRAFAC class TrmE-Era-EngA-EngB-Septin-like GTPase superfamily. TrmE GTPase family.</text>
</comment>
<comment type="subcellular location">
    <subcellularLocation>
        <location evidence="6">Cytoplasm</location>
    </subcellularLocation>
</comment>
<comment type="function">
    <text evidence="6">Exhibits a very high intrinsic GTPase hydrolysis rate. Involved in the addition of a carboxymethylaminomethyl (cmnm) group at the wobble position (U34) of certain tRNAs, forming tRNA-cmnm(5)s(2)U34.</text>
</comment>
<keyword evidence="2 6" id="KW-0819">tRNA processing</keyword>
<dbReference type="RefSeq" id="WP_331849303.1">
    <property type="nucleotide sequence ID" value="NZ_JAZHPZ010000025.1"/>
</dbReference>
<feature type="binding site" evidence="6">
    <location>
        <begin position="231"/>
        <end position="236"/>
    </location>
    <ligand>
        <name>GTP</name>
        <dbReference type="ChEBI" id="CHEBI:37565"/>
    </ligand>
</feature>
<evidence type="ECO:0000256" key="2">
    <source>
        <dbReference type="ARBA" id="ARBA00022694"/>
    </source>
</evidence>
<dbReference type="Proteomes" id="UP001306950">
    <property type="component" value="Unassembled WGS sequence"/>
</dbReference>
<keyword evidence="10" id="KW-1185">Reference proteome</keyword>
<name>A0ABU7VZK5_9BACL</name>
<dbReference type="Gene3D" id="1.20.120.430">
    <property type="entry name" value="tRNA modification GTPase MnmE domain 2"/>
    <property type="match status" value="1"/>
</dbReference>